<keyword evidence="6" id="KW-1185">Reference proteome</keyword>
<feature type="signal peptide" evidence="4">
    <location>
        <begin position="1"/>
        <end position="23"/>
    </location>
</feature>
<dbReference type="Proteomes" id="UP000617628">
    <property type="component" value="Unassembled WGS sequence"/>
</dbReference>
<protein>
    <submittedName>
        <fullName evidence="5">Tetratricopeptide repeat protein</fullName>
    </submittedName>
</protein>
<dbReference type="InterPro" id="IPR051012">
    <property type="entry name" value="CellSynth/LPSAsmb/PSIAsmb"/>
</dbReference>
<dbReference type="PANTHER" id="PTHR45586:SF1">
    <property type="entry name" value="LIPOPOLYSACCHARIDE ASSEMBLY PROTEIN B"/>
    <property type="match status" value="1"/>
</dbReference>
<dbReference type="Pfam" id="PF14559">
    <property type="entry name" value="TPR_19"/>
    <property type="match status" value="1"/>
</dbReference>
<evidence type="ECO:0000256" key="2">
    <source>
        <dbReference type="ARBA" id="ARBA00022803"/>
    </source>
</evidence>
<dbReference type="InterPro" id="IPR011990">
    <property type="entry name" value="TPR-like_helical_dom_sf"/>
</dbReference>
<feature type="chain" id="PRO_5037979395" evidence="4">
    <location>
        <begin position="24"/>
        <end position="360"/>
    </location>
</feature>
<organism evidence="5 6">
    <name type="scientific">Pelagicoccus mobilis</name>
    <dbReference type="NCBI Taxonomy" id="415221"/>
    <lineage>
        <taxon>Bacteria</taxon>
        <taxon>Pseudomonadati</taxon>
        <taxon>Verrucomicrobiota</taxon>
        <taxon>Opitutia</taxon>
        <taxon>Puniceicoccales</taxon>
        <taxon>Pelagicoccaceae</taxon>
        <taxon>Pelagicoccus</taxon>
    </lineage>
</organism>
<dbReference type="EMBL" id="JAENIL010000017">
    <property type="protein sequence ID" value="MBK1877390.1"/>
    <property type="molecule type" value="Genomic_DNA"/>
</dbReference>
<dbReference type="PROSITE" id="PS50005">
    <property type="entry name" value="TPR"/>
    <property type="match status" value="1"/>
</dbReference>
<proteinExistence type="predicted"/>
<evidence type="ECO:0000313" key="5">
    <source>
        <dbReference type="EMBL" id="MBK1877390.1"/>
    </source>
</evidence>
<evidence type="ECO:0000256" key="4">
    <source>
        <dbReference type="SAM" id="SignalP"/>
    </source>
</evidence>
<keyword evidence="2 3" id="KW-0802">TPR repeat</keyword>
<keyword evidence="1" id="KW-0677">Repeat</keyword>
<evidence type="ECO:0000313" key="6">
    <source>
        <dbReference type="Proteomes" id="UP000617628"/>
    </source>
</evidence>
<gene>
    <name evidence="5" type="ORF">JIN87_10970</name>
</gene>
<comment type="caution">
    <text evidence="5">The sequence shown here is derived from an EMBL/GenBank/DDBJ whole genome shotgun (WGS) entry which is preliminary data.</text>
</comment>
<keyword evidence="4" id="KW-0732">Signal</keyword>
<sequence>MKIRLYLPLCVASLLVFASSLTAQDATDSPEKAEAPAQLSPEVAAVVEELKGILKDIEENGESLEKLEKAGDLYLKVGDVPRAVVLYEKAISSHGGTEALYAKFSRVLGLSGRPQLTVDTLKLGLQTFPDSELLQYELGKQYVKMQKPYAAVANLKVLVDAYPENAEYRYLLADAYRLQQKWEQADALLDSVIESEETFIQAKLMKGDILLAQGEYRDGVRYLEDVYEDNPDSKAAEKMLVHAYQLYAYDESNSGRISRAVRSVRDSLEIDPDNPESMVALGSFLQELGEYVESEETFKSAMEKHPDYLEGYMLYGKLLEYLDRPSEAAELYKVGLEKSREQGVVQAVQTYRMLLSGKRG</sequence>
<dbReference type="Gene3D" id="1.25.40.10">
    <property type="entry name" value="Tetratricopeptide repeat domain"/>
    <property type="match status" value="2"/>
</dbReference>
<accession>A0A934RTN3</accession>
<reference evidence="5" key="1">
    <citation type="submission" date="2021-01" db="EMBL/GenBank/DDBJ databases">
        <title>Modified the classification status of verrucomicrobia.</title>
        <authorList>
            <person name="Feng X."/>
        </authorList>
    </citation>
    <scope>NUCLEOTIDE SEQUENCE</scope>
    <source>
        <strain evidence="5">KCTC 13126</strain>
    </source>
</reference>
<dbReference type="PANTHER" id="PTHR45586">
    <property type="entry name" value="TPR REPEAT-CONTAINING PROTEIN PA4667"/>
    <property type="match status" value="1"/>
</dbReference>
<dbReference type="SUPFAM" id="SSF48452">
    <property type="entry name" value="TPR-like"/>
    <property type="match status" value="2"/>
</dbReference>
<dbReference type="RefSeq" id="WP_200355603.1">
    <property type="nucleotide sequence ID" value="NZ_JAENIL010000017.1"/>
</dbReference>
<evidence type="ECO:0000256" key="3">
    <source>
        <dbReference type="PROSITE-ProRule" id="PRU00339"/>
    </source>
</evidence>
<dbReference type="AlphaFoldDB" id="A0A934RTN3"/>
<name>A0A934RTN3_9BACT</name>
<dbReference type="SMART" id="SM00028">
    <property type="entry name" value="TPR"/>
    <property type="match status" value="6"/>
</dbReference>
<evidence type="ECO:0000256" key="1">
    <source>
        <dbReference type="ARBA" id="ARBA00022737"/>
    </source>
</evidence>
<dbReference type="Pfam" id="PF12895">
    <property type="entry name" value="ANAPC3"/>
    <property type="match status" value="1"/>
</dbReference>
<feature type="repeat" description="TPR" evidence="3">
    <location>
        <begin position="275"/>
        <end position="308"/>
    </location>
</feature>
<dbReference type="InterPro" id="IPR019734">
    <property type="entry name" value="TPR_rpt"/>
</dbReference>